<dbReference type="OrthoDB" id="10460129at2759"/>
<dbReference type="EMBL" id="KB446539">
    <property type="protein sequence ID" value="EME43840.1"/>
    <property type="molecule type" value="Genomic_DNA"/>
</dbReference>
<reference evidence="2" key="1">
    <citation type="journal article" date="2012" name="PLoS Genet.">
        <title>The genomes of the fungal plant pathogens Cladosporium fulvum and Dothistroma septosporum reveal adaptation to different hosts and lifestyles but also signatures of common ancestry.</title>
        <authorList>
            <person name="de Wit P.J.G.M."/>
            <person name="van der Burgt A."/>
            <person name="Oekmen B."/>
            <person name="Stergiopoulos I."/>
            <person name="Abd-Elsalam K.A."/>
            <person name="Aerts A.L."/>
            <person name="Bahkali A.H."/>
            <person name="Beenen H.G."/>
            <person name="Chettri P."/>
            <person name="Cox M.P."/>
            <person name="Datema E."/>
            <person name="de Vries R.P."/>
            <person name="Dhillon B."/>
            <person name="Ganley A.R."/>
            <person name="Griffiths S.A."/>
            <person name="Guo Y."/>
            <person name="Hamelin R.C."/>
            <person name="Henrissat B."/>
            <person name="Kabir M.S."/>
            <person name="Jashni M.K."/>
            <person name="Kema G."/>
            <person name="Klaubauf S."/>
            <person name="Lapidus A."/>
            <person name="Levasseur A."/>
            <person name="Lindquist E."/>
            <person name="Mehrabi R."/>
            <person name="Ohm R.A."/>
            <person name="Owen T.J."/>
            <person name="Salamov A."/>
            <person name="Schwelm A."/>
            <person name="Schijlen E."/>
            <person name="Sun H."/>
            <person name="van den Burg H.A."/>
            <person name="van Ham R.C.H.J."/>
            <person name="Zhang S."/>
            <person name="Goodwin S.B."/>
            <person name="Grigoriev I.V."/>
            <person name="Collemare J."/>
            <person name="Bradshaw R.E."/>
        </authorList>
    </citation>
    <scope>NUCLEOTIDE SEQUENCE [LARGE SCALE GENOMIC DNA]</scope>
    <source>
        <strain evidence="2">NZE10 / CBS 128990</strain>
    </source>
</reference>
<keyword evidence="2" id="KW-1185">Reference proteome</keyword>
<accession>N1PN73</accession>
<proteinExistence type="predicted"/>
<dbReference type="Proteomes" id="UP000016933">
    <property type="component" value="Unassembled WGS sequence"/>
</dbReference>
<name>N1PN73_DOTSN</name>
<dbReference type="AlphaFoldDB" id="N1PN73"/>
<evidence type="ECO:0000313" key="1">
    <source>
        <dbReference type="EMBL" id="EME43840.1"/>
    </source>
</evidence>
<sequence>MKLAMDHYLFILFSKIYDLQTNAGMVPEGGYSTTLFTSFNLGGPALFLVVKLMGVAHKLGYASRRTHCAEISRQQMAVEGTINHTLNDSPQATSEAVVHSVTNLACYGAAWSEPEQYATHVTGLKQMLHYMGGSLALGVFEILHISLPWSDVTCEYVLETTLSFAEHDLADPVVESCCSGLPKGELHCNW</sequence>
<protein>
    <submittedName>
        <fullName evidence="1">Uncharacterized protein</fullName>
    </submittedName>
</protein>
<evidence type="ECO:0000313" key="2">
    <source>
        <dbReference type="Proteomes" id="UP000016933"/>
    </source>
</evidence>
<dbReference type="HOGENOM" id="CLU_1427949_0_0_1"/>
<gene>
    <name evidence="1" type="ORF">DOTSEDRAFT_71606</name>
</gene>
<organism evidence="1 2">
    <name type="scientific">Dothistroma septosporum (strain NZE10 / CBS 128990)</name>
    <name type="common">Red band needle blight fungus</name>
    <name type="synonym">Mycosphaerella pini</name>
    <dbReference type="NCBI Taxonomy" id="675120"/>
    <lineage>
        <taxon>Eukaryota</taxon>
        <taxon>Fungi</taxon>
        <taxon>Dikarya</taxon>
        <taxon>Ascomycota</taxon>
        <taxon>Pezizomycotina</taxon>
        <taxon>Dothideomycetes</taxon>
        <taxon>Dothideomycetidae</taxon>
        <taxon>Mycosphaerellales</taxon>
        <taxon>Mycosphaerellaceae</taxon>
        <taxon>Dothistroma</taxon>
    </lineage>
</organism>
<reference evidence="1 2" key="2">
    <citation type="journal article" date="2012" name="PLoS Pathog.">
        <title>Diverse lifestyles and strategies of plant pathogenesis encoded in the genomes of eighteen Dothideomycetes fungi.</title>
        <authorList>
            <person name="Ohm R.A."/>
            <person name="Feau N."/>
            <person name="Henrissat B."/>
            <person name="Schoch C.L."/>
            <person name="Horwitz B.A."/>
            <person name="Barry K.W."/>
            <person name="Condon B.J."/>
            <person name="Copeland A.C."/>
            <person name="Dhillon B."/>
            <person name="Glaser F."/>
            <person name="Hesse C.N."/>
            <person name="Kosti I."/>
            <person name="LaButti K."/>
            <person name="Lindquist E.A."/>
            <person name="Lucas S."/>
            <person name="Salamov A.A."/>
            <person name="Bradshaw R.E."/>
            <person name="Ciuffetti L."/>
            <person name="Hamelin R.C."/>
            <person name="Kema G.H.J."/>
            <person name="Lawrence C."/>
            <person name="Scott J.A."/>
            <person name="Spatafora J.W."/>
            <person name="Turgeon B.G."/>
            <person name="de Wit P.J.G.M."/>
            <person name="Zhong S."/>
            <person name="Goodwin S.B."/>
            <person name="Grigoriev I.V."/>
        </authorList>
    </citation>
    <scope>NUCLEOTIDE SEQUENCE [LARGE SCALE GENOMIC DNA]</scope>
    <source>
        <strain evidence="2">NZE10 / CBS 128990</strain>
    </source>
</reference>